<sequence>MHAVRFHEFGGAEVLRHEDVDVPVPGRGEVRLRVAGTSFNDLDAALRSGTLPGVRLPHTPGVDVAGTVDALGPGRARFPVGAAVVGLLPSAAPGAAAQFVLAGADDLTGAPRQVPLADVAALPLVGLTAWQAVVDHGRLRPGERVLVHGAGSAVGHYAVQLAREVSADVVLAGTATAASVDLALVLAPLPGDRTQALLAAVRDGGRIVSTAGPAPRDPTRGIRGVDVVVRRDTDQLADLVARVCTRELRLHVAERVPLVDLPAVHARAAVAGLPGKVVVLAPTA</sequence>
<dbReference type="PANTHER" id="PTHR44154:SF1">
    <property type="entry name" value="QUINONE OXIDOREDUCTASE"/>
    <property type="match status" value="1"/>
</dbReference>
<dbReference type="Gene3D" id="3.90.180.10">
    <property type="entry name" value="Medium-chain alcohol dehydrogenases, catalytic domain"/>
    <property type="match status" value="1"/>
</dbReference>
<protein>
    <submittedName>
        <fullName evidence="3">NADP-dependent oxidoreductase</fullName>
        <ecNumber evidence="3">1.-.-.-</ecNumber>
    </submittedName>
</protein>
<evidence type="ECO:0000259" key="2">
    <source>
        <dbReference type="SMART" id="SM00829"/>
    </source>
</evidence>
<dbReference type="CDD" id="cd05289">
    <property type="entry name" value="MDR_like_2"/>
    <property type="match status" value="1"/>
</dbReference>
<gene>
    <name evidence="3" type="ORF">AB2L28_04600</name>
</gene>
<evidence type="ECO:0000313" key="3">
    <source>
        <dbReference type="EMBL" id="MEZ0491511.1"/>
    </source>
</evidence>
<dbReference type="GO" id="GO:0016491">
    <property type="term" value="F:oxidoreductase activity"/>
    <property type="evidence" value="ECO:0007669"/>
    <property type="project" value="UniProtKB-KW"/>
</dbReference>
<dbReference type="InterPro" id="IPR051603">
    <property type="entry name" value="Zinc-ADH_QOR/CCCR"/>
</dbReference>
<name>A0ABV4HYL4_9ACTN</name>
<dbReference type="SMART" id="SM00829">
    <property type="entry name" value="PKS_ER"/>
    <property type="match status" value="1"/>
</dbReference>
<dbReference type="InterPro" id="IPR020843">
    <property type="entry name" value="ER"/>
</dbReference>
<dbReference type="SUPFAM" id="SSF50129">
    <property type="entry name" value="GroES-like"/>
    <property type="match status" value="1"/>
</dbReference>
<accession>A0ABV4HYL4</accession>
<proteinExistence type="predicted"/>
<dbReference type="InterPro" id="IPR011032">
    <property type="entry name" value="GroES-like_sf"/>
</dbReference>
<keyword evidence="4" id="KW-1185">Reference proteome</keyword>
<dbReference type="Proteomes" id="UP001566476">
    <property type="component" value="Unassembled WGS sequence"/>
</dbReference>
<dbReference type="RefSeq" id="WP_370717553.1">
    <property type="nucleotide sequence ID" value="NZ_JBGGTQ010000002.1"/>
</dbReference>
<dbReference type="Pfam" id="PF13602">
    <property type="entry name" value="ADH_zinc_N_2"/>
    <property type="match status" value="1"/>
</dbReference>
<organism evidence="3 4">
    <name type="scientific">Kineococcus mangrovi</name>
    <dbReference type="NCBI Taxonomy" id="1660183"/>
    <lineage>
        <taxon>Bacteria</taxon>
        <taxon>Bacillati</taxon>
        <taxon>Actinomycetota</taxon>
        <taxon>Actinomycetes</taxon>
        <taxon>Kineosporiales</taxon>
        <taxon>Kineosporiaceae</taxon>
        <taxon>Kineococcus</taxon>
    </lineage>
</organism>
<dbReference type="SUPFAM" id="SSF51735">
    <property type="entry name" value="NAD(P)-binding Rossmann-fold domains"/>
    <property type="match status" value="1"/>
</dbReference>
<dbReference type="InterPro" id="IPR036291">
    <property type="entry name" value="NAD(P)-bd_dom_sf"/>
</dbReference>
<reference evidence="3 4" key="1">
    <citation type="submission" date="2024-07" db="EMBL/GenBank/DDBJ databases">
        <authorList>
            <person name="Thanompreechachai J."/>
            <person name="Duangmal K."/>
        </authorList>
    </citation>
    <scope>NUCLEOTIDE SEQUENCE [LARGE SCALE GENOMIC DNA]</scope>
    <source>
        <strain evidence="3 4">TBRC 1896</strain>
    </source>
</reference>
<evidence type="ECO:0000256" key="1">
    <source>
        <dbReference type="ARBA" id="ARBA00022857"/>
    </source>
</evidence>
<evidence type="ECO:0000313" key="4">
    <source>
        <dbReference type="Proteomes" id="UP001566476"/>
    </source>
</evidence>
<dbReference type="Pfam" id="PF08240">
    <property type="entry name" value="ADH_N"/>
    <property type="match status" value="1"/>
</dbReference>
<keyword evidence="3" id="KW-0560">Oxidoreductase</keyword>
<dbReference type="InterPro" id="IPR013154">
    <property type="entry name" value="ADH-like_N"/>
</dbReference>
<keyword evidence="1" id="KW-0521">NADP</keyword>
<feature type="domain" description="Enoyl reductase (ER)" evidence="2">
    <location>
        <begin position="10"/>
        <end position="279"/>
    </location>
</feature>
<dbReference type="EC" id="1.-.-.-" evidence="3"/>
<dbReference type="PANTHER" id="PTHR44154">
    <property type="entry name" value="QUINONE OXIDOREDUCTASE"/>
    <property type="match status" value="1"/>
</dbReference>
<dbReference type="EMBL" id="JBGGTQ010000002">
    <property type="protein sequence ID" value="MEZ0491511.1"/>
    <property type="molecule type" value="Genomic_DNA"/>
</dbReference>
<comment type="caution">
    <text evidence="3">The sequence shown here is derived from an EMBL/GenBank/DDBJ whole genome shotgun (WGS) entry which is preliminary data.</text>
</comment>